<reference evidence="2" key="1">
    <citation type="submission" date="2023-06" db="EMBL/GenBank/DDBJ databases">
        <authorList>
            <consortium name="Lawrence Berkeley National Laboratory"/>
            <person name="Ahrendt S."/>
            <person name="Sahu N."/>
            <person name="Indic B."/>
            <person name="Wong-Bajracharya J."/>
            <person name="Merenyi Z."/>
            <person name="Ke H.-M."/>
            <person name="Monk M."/>
            <person name="Kocsube S."/>
            <person name="Drula E."/>
            <person name="Lipzen A."/>
            <person name="Balint B."/>
            <person name="Henrissat B."/>
            <person name="Andreopoulos B."/>
            <person name="Martin F.M."/>
            <person name="Harder C.B."/>
            <person name="Rigling D."/>
            <person name="Ford K.L."/>
            <person name="Foster G.D."/>
            <person name="Pangilinan J."/>
            <person name="Papanicolaou A."/>
            <person name="Barry K."/>
            <person name="LaButti K."/>
            <person name="Viragh M."/>
            <person name="Koriabine M."/>
            <person name="Yan M."/>
            <person name="Riley R."/>
            <person name="Champramary S."/>
            <person name="Plett K.L."/>
            <person name="Tsai I.J."/>
            <person name="Slot J."/>
            <person name="Sipos G."/>
            <person name="Plett J."/>
            <person name="Nagy L.G."/>
            <person name="Grigoriev I.V."/>
        </authorList>
    </citation>
    <scope>NUCLEOTIDE SEQUENCE</scope>
    <source>
        <strain evidence="2">ICMP 16352</strain>
    </source>
</reference>
<protein>
    <submittedName>
        <fullName evidence="2">Uncharacterized protein</fullName>
    </submittedName>
</protein>
<gene>
    <name evidence="2" type="ORF">IW261DRAFT_1565743</name>
</gene>
<dbReference type="Proteomes" id="UP001175227">
    <property type="component" value="Unassembled WGS sequence"/>
</dbReference>
<evidence type="ECO:0000313" key="3">
    <source>
        <dbReference type="Proteomes" id="UP001175227"/>
    </source>
</evidence>
<feature type="signal peptide" evidence="1">
    <location>
        <begin position="1"/>
        <end position="18"/>
    </location>
</feature>
<comment type="caution">
    <text evidence="2">The sequence shown here is derived from an EMBL/GenBank/DDBJ whole genome shotgun (WGS) entry which is preliminary data.</text>
</comment>
<sequence length="155" mass="16800">MKLAAVFALALAVVGVHASPTGKRLICAEASRFGDVQVVPTNLQPGTDFTINVNLECAVEYFGIIPRYTDFYIEVPEPYNNGYEPAILLARRDFTLPVPPLSPTFNFTAQLPHYPYTEGAAYTIFLSTTYPISGTDGSEVLIQGGVYTGINVTST</sequence>
<dbReference type="AlphaFoldDB" id="A0AA39P5G7"/>
<dbReference type="EMBL" id="JAUEPR010000015">
    <property type="protein sequence ID" value="KAK0477947.1"/>
    <property type="molecule type" value="Genomic_DNA"/>
</dbReference>
<accession>A0AA39P5G7</accession>
<keyword evidence="3" id="KW-1185">Reference proteome</keyword>
<feature type="chain" id="PRO_5041276344" evidence="1">
    <location>
        <begin position="19"/>
        <end position="155"/>
    </location>
</feature>
<evidence type="ECO:0000313" key="2">
    <source>
        <dbReference type="EMBL" id="KAK0477947.1"/>
    </source>
</evidence>
<proteinExistence type="predicted"/>
<keyword evidence="1" id="KW-0732">Signal</keyword>
<name>A0AA39P5G7_9AGAR</name>
<organism evidence="2 3">
    <name type="scientific">Armillaria novae-zelandiae</name>
    <dbReference type="NCBI Taxonomy" id="153914"/>
    <lineage>
        <taxon>Eukaryota</taxon>
        <taxon>Fungi</taxon>
        <taxon>Dikarya</taxon>
        <taxon>Basidiomycota</taxon>
        <taxon>Agaricomycotina</taxon>
        <taxon>Agaricomycetes</taxon>
        <taxon>Agaricomycetidae</taxon>
        <taxon>Agaricales</taxon>
        <taxon>Marasmiineae</taxon>
        <taxon>Physalacriaceae</taxon>
        <taxon>Armillaria</taxon>
    </lineage>
</organism>
<evidence type="ECO:0000256" key="1">
    <source>
        <dbReference type="SAM" id="SignalP"/>
    </source>
</evidence>